<dbReference type="InterPro" id="IPR050585">
    <property type="entry name" value="Xaa-Pro_dipeptidyl-ppase/CocE"/>
</dbReference>
<dbReference type="EMBL" id="BSFN01000020">
    <property type="protein sequence ID" value="GLK91376.1"/>
    <property type="molecule type" value="Genomic_DNA"/>
</dbReference>
<dbReference type="Pfam" id="PF00326">
    <property type="entry name" value="Peptidase_S9"/>
    <property type="match status" value="1"/>
</dbReference>
<dbReference type="Proteomes" id="UP001143328">
    <property type="component" value="Unassembled WGS sequence"/>
</dbReference>
<proteinExistence type="predicted"/>
<dbReference type="PANTHER" id="PTHR43056:SF5">
    <property type="entry name" value="PEPTIDASE S9 PROLYL OLIGOPEPTIDASE CATALYTIC DOMAIN-CONTAINING PROTEIN"/>
    <property type="match status" value="1"/>
</dbReference>
<dbReference type="GO" id="GO:0006508">
    <property type="term" value="P:proteolysis"/>
    <property type="evidence" value="ECO:0007669"/>
    <property type="project" value="InterPro"/>
</dbReference>
<dbReference type="Gene3D" id="3.40.50.1820">
    <property type="entry name" value="alpha/beta hydrolase"/>
    <property type="match status" value="1"/>
</dbReference>
<gene>
    <name evidence="2" type="ORF">GCM10017655_44400</name>
</gene>
<evidence type="ECO:0000313" key="3">
    <source>
        <dbReference type="Proteomes" id="UP001143328"/>
    </source>
</evidence>
<dbReference type="InterPro" id="IPR029058">
    <property type="entry name" value="AB_hydrolase_fold"/>
</dbReference>
<dbReference type="SUPFAM" id="SSF53474">
    <property type="entry name" value="alpha/beta-Hydrolases"/>
    <property type="match status" value="1"/>
</dbReference>
<evidence type="ECO:0000313" key="2">
    <source>
        <dbReference type="EMBL" id="GLK91376.1"/>
    </source>
</evidence>
<comment type="caution">
    <text evidence="2">The sequence shown here is derived from an EMBL/GenBank/DDBJ whole genome shotgun (WGS) entry which is preliminary data.</text>
</comment>
<name>A0A9W6NI25_9PSED</name>
<organism evidence="2 3">
    <name type="scientific">Pseudomonas turukhanskensis</name>
    <dbReference type="NCBI Taxonomy" id="1806536"/>
    <lineage>
        <taxon>Bacteria</taxon>
        <taxon>Pseudomonadati</taxon>
        <taxon>Pseudomonadota</taxon>
        <taxon>Gammaproteobacteria</taxon>
        <taxon>Pseudomonadales</taxon>
        <taxon>Pseudomonadaceae</taxon>
        <taxon>Pseudomonas</taxon>
    </lineage>
</organism>
<dbReference type="AlphaFoldDB" id="A0A9W6NI25"/>
<reference evidence="2" key="2">
    <citation type="submission" date="2023-01" db="EMBL/GenBank/DDBJ databases">
        <authorList>
            <person name="Sun Q."/>
            <person name="Evtushenko L."/>
        </authorList>
    </citation>
    <scope>NUCLEOTIDE SEQUENCE</scope>
    <source>
        <strain evidence="2">VKM B-2935</strain>
    </source>
</reference>
<feature type="domain" description="Peptidase S9 prolyl oligopeptidase catalytic" evidence="1">
    <location>
        <begin position="413"/>
        <end position="617"/>
    </location>
</feature>
<dbReference type="RefSeq" id="WP_271197624.1">
    <property type="nucleotide sequence ID" value="NZ_BSFN01000020.1"/>
</dbReference>
<protein>
    <submittedName>
        <fullName evidence="2">Peptidase S9</fullName>
    </submittedName>
</protein>
<dbReference type="PANTHER" id="PTHR43056">
    <property type="entry name" value="PEPTIDASE S9 PROLYL OLIGOPEPTIDASE"/>
    <property type="match status" value="1"/>
</dbReference>
<dbReference type="InterPro" id="IPR001375">
    <property type="entry name" value="Peptidase_S9_cat"/>
</dbReference>
<dbReference type="SUPFAM" id="SSF82171">
    <property type="entry name" value="DPP6 N-terminal domain-like"/>
    <property type="match status" value="1"/>
</dbReference>
<sequence>MPTSDARYGFFSSDWSARHAASASRDFAELKVNAHGLFWVEFNPEDGRNTLWRWQGQQAHCLTPAHLSLRSRVHEYGGGVFCLTEVGVAFVNDSDQQLYEQRLDDGSVRRLGDASQCRYGDLHYDHAGQALLAVEECHGPGRVRNRLVSIALTDGYRTVLAEGADFYTSPVLSADGQRLAWIEWDRPAQPWTQTRLCSARRDSRGQWPLLRVVAGGISEESLQQPRFDEGGRLICLSDRDGWWQPWGEVDGQWQRLPHGVEADHGSAPWQLGACSYLPIGQGGLLLSRLVKGWGELLTQRVDGGEQRLATDYSRFRALAADADFFYCIAAAPDRLSAVLAIRRSDGQMQVVAGGEQPLAPQHVALPEPLEYRSSGECAQGFFYAPPQASALAEKPPLVVFLHGGPTSACYPVFDPRIQFWTQRGFAVADLNYRGSSGFGRAYRQRLHEQWGVVDVEDAVAVVAHLGEAGRIDPQRAFIRGGSAGGYTALCALAFHAVFRGGASLYGVSDPLALRRVTHKFEGDYLDWLIGDPIADAERYEARTPLFHAKRITAPVIFFQGGRDAVVLPEQTASMVAALQAQGVLVEQHFYPDEGHGFRRAEHLQEVLELELGFYQRLL</sequence>
<evidence type="ECO:0000259" key="1">
    <source>
        <dbReference type="Pfam" id="PF00326"/>
    </source>
</evidence>
<reference evidence="2" key="1">
    <citation type="journal article" date="2014" name="Int. J. Syst. Evol. Microbiol.">
        <title>Complete genome sequence of Corynebacterium casei LMG S-19264T (=DSM 44701T), isolated from a smear-ripened cheese.</title>
        <authorList>
            <consortium name="US DOE Joint Genome Institute (JGI-PGF)"/>
            <person name="Walter F."/>
            <person name="Albersmeier A."/>
            <person name="Kalinowski J."/>
            <person name="Ruckert C."/>
        </authorList>
    </citation>
    <scope>NUCLEOTIDE SEQUENCE</scope>
    <source>
        <strain evidence="2">VKM B-2935</strain>
    </source>
</reference>
<accession>A0A9W6NI25</accession>
<keyword evidence="3" id="KW-1185">Reference proteome</keyword>
<dbReference type="GO" id="GO:0008236">
    <property type="term" value="F:serine-type peptidase activity"/>
    <property type="evidence" value="ECO:0007669"/>
    <property type="project" value="InterPro"/>
</dbReference>